<protein>
    <submittedName>
        <fullName evidence="7">Uncharacterized protein</fullName>
    </submittedName>
</protein>
<organism evidence="7 8">
    <name type="scientific">Aureobasidium subglaciale (strain EXF-2481)</name>
    <name type="common">Aureobasidium pullulans var. subglaciale</name>
    <dbReference type="NCBI Taxonomy" id="1043005"/>
    <lineage>
        <taxon>Eukaryota</taxon>
        <taxon>Fungi</taxon>
        <taxon>Dikarya</taxon>
        <taxon>Ascomycota</taxon>
        <taxon>Pezizomycotina</taxon>
        <taxon>Dothideomycetes</taxon>
        <taxon>Dothideomycetidae</taxon>
        <taxon>Dothideales</taxon>
        <taxon>Saccotheciaceae</taxon>
        <taxon>Aureobasidium</taxon>
    </lineage>
</organism>
<comment type="subcellular location">
    <subcellularLocation>
        <location evidence="1">Membrane</location>
        <topology evidence="1">Multi-pass membrane protein</topology>
    </subcellularLocation>
</comment>
<dbReference type="OrthoDB" id="3222at2759"/>
<dbReference type="Proteomes" id="UP000030641">
    <property type="component" value="Unassembled WGS sequence"/>
</dbReference>
<sequence length="135" mass="14611">MAGCYIAGRSSGAHLNPATAIILDVFRGFPKNEILVCIVGQLIGAYVNSIVAYRDYLKGMLGLLNDDSDRMSEVWTLPSNPLINIDTERFFASTGLALENLGLDGYDIIGDKWYCCAPTTGVIVGGTRDDFSILL</sequence>
<dbReference type="GO" id="GO:0015254">
    <property type="term" value="F:glycerol channel activity"/>
    <property type="evidence" value="ECO:0007669"/>
    <property type="project" value="TreeGrafter"/>
</dbReference>
<dbReference type="InterPro" id="IPR023271">
    <property type="entry name" value="Aquaporin-like"/>
</dbReference>
<dbReference type="InterPro" id="IPR050363">
    <property type="entry name" value="MIP/Aquaporin"/>
</dbReference>
<reference evidence="7 8" key="1">
    <citation type="journal article" date="2014" name="BMC Genomics">
        <title>Genome sequencing of four Aureobasidium pullulans varieties: biotechnological potential, stress tolerance, and description of new species.</title>
        <authorList>
            <person name="Gostin Ar C."/>
            <person name="Ohm R.A."/>
            <person name="Kogej T."/>
            <person name="Sonjak S."/>
            <person name="Turk M."/>
            <person name="Zajc J."/>
            <person name="Zalar P."/>
            <person name="Grube M."/>
            <person name="Sun H."/>
            <person name="Han J."/>
            <person name="Sharma A."/>
            <person name="Chiniquy J."/>
            <person name="Ngan C.Y."/>
            <person name="Lipzen A."/>
            <person name="Barry K."/>
            <person name="Grigoriev I.V."/>
            <person name="Gunde-Cimerman N."/>
        </authorList>
    </citation>
    <scope>NUCLEOTIDE SEQUENCE [LARGE SCALE GENOMIC DNA]</scope>
    <source>
        <strain evidence="7 8">EXF-2481</strain>
    </source>
</reference>
<evidence type="ECO:0000256" key="5">
    <source>
        <dbReference type="ARBA" id="ARBA00022989"/>
    </source>
</evidence>
<accession>A0A074Y8W6</accession>
<dbReference type="GO" id="GO:0015250">
    <property type="term" value="F:water channel activity"/>
    <property type="evidence" value="ECO:0007669"/>
    <property type="project" value="TreeGrafter"/>
</dbReference>
<keyword evidence="5" id="KW-1133">Transmembrane helix</keyword>
<keyword evidence="4" id="KW-0812">Transmembrane</keyword>
<dbReference type="SUPFAM" id="SSF81338">
    <property type="entry name" value="Aquaporin-like"/>
    <property type="match status" value="1"/>
</dbReference>
<evidence type="ECO:0000256" key="6">
    <source>
        <dbReference type="ARBA" id="ARBA00023136"/>
    </source>
</evidence>
<dbReference type="HOGENOM" id="CLU_1885385_0_0_1"/>
<keyword evidence="8" id="KW-1185">Reference proteome</keyword>
<dbReference type="Pfam" id="PF00230">
    <property type="entry name" value="MIP"/>
    <property type="match status" value="1"/>
</dbReference>
<evidence type="ECO:0000256" key="4">
    <source>
        <dbReference type="ARBA" id="ARBA00022692"/>
    </source>
</evidence>
<comment type="similarity">
    <text evidence="2">Belongs to the MIP/aquaporin (TC 1.A.8) family.</text>
</comment>
<dbReference type="AlphaFoldDB" id="A0A074Y8W6"/>
<dbReference type="GO" id="GO:0005886">
    <property type="term" value="C:plasma membrane"/>
    <property type="evidence" value="ECO:0007669"/>
    <property type="project" value="TreeGrafter"/>
</dbReference>
<evidence type="ECO:0000256" key="1">
    <source>
        <dbReference type="ARBA" id="ARBA00004141"/>
    </source>
</evidence>
<gene>
    <name evidence="7" type="ORF">AUEXF2481DRAFT_30745</name>
</gene>
<dbReference type="InterPro" id="IPR000425">
    <property type="entry name" value="MIP"/>
</dbReference>
<name>A0A074Y8W6_AURSE</name>
<evidence type="ECO:0000313" key="7">
    <source>
        <dbReference type="EMBL" id="KEQ94208.1"/>
    </source>
</evidence>
<dbReference type="EMBL" id="KL584763">
    <property type="protein sequence ID" value="KEQ94208.1"/>
    <property type="molecule type" value="Genomic_DNA"/>
</dbReference>
<evidence type="ECO:0000313" key="8">
    <source>
        <dbReference type="Proteomes" id="UP000030641"/>
    </source>
</evidence>
<dbReference type="InParanoid" id="A0A074Y8W6"/>
<dbReference type="STRING" id="1043005.A0A074Y8W6"/>
<keyword evidence="3" id="KW-0813">Transport</keyword>
<evidence type="ECO:0000256" key="3">
    <source>
        <dbReference type="ARBA" id="ARBA00022448"/>
    </source>
</evidence>
<dbReference type="Gene3D" id="1.20.1080.10">
    <property type="entry name" value="Glycerol uptake facilitator protein"/>
    <property type="match status" value="1"/>
</dbReference>
<keyword evidence="6" id="KW-0472">Membrane</keyword>
<evidence type="ECO:0000256" key="2">
    <source>
        <dbReference type="ARBA" id="ARBA00006175"/>
    </source>
</evidence>
<dbReference type="GeneID" id="25364257"/>
<dbReference type="RefSeq" id="XP_013342544.1">
    <property type="nucleotide sequence ID" value="XM_013487090.1"/>
</dbReference>
<dbReference type="PANTHER" id="PTHR43829:SF9">
    <property type="entry name" value="AQUAPORIN-9"/>
    <property type="match status" value="1"/>
</dbReference>
<dbReference type="PANTHER" id="PTHR43829">
    <property type="entry name" value="AQUAPORIN OR AQUAGLYCEROPORIN RELATED"/>
    <property type="match status" value="1"/>
</dbReference>
<proteinExistence type="inferred from homology"/>